<proteinExistence type="predicted"/>
<dbReference type="InterPro" id="IPR050570">
    <property type="entry name" value="Cell_wall_metabolism_enzyme"/>
</dbReference>
<dbReference type="Proteomes" id="UP000660381">
    <property type="component" value="Unassembled WGS sequence"/>
</dbReference>
<reference evidence="3 4" key="1">
    <citation type="journal article" date="2020" name="ISME J.">
        <title>Comparative genomics reveals insights into cyanobacterial evolution and habitat adaptation.</title>
        <authorList>
            <person name="Chen M.Y."/>
            <person name="Teng W.K."/>
            <person name="Zhao L."/>
            <person name="Hu C.X."/>
            <person name="Zhou Y.K."/>
            <person name="Han B.P."/>
            <person name="Song L.R."/>
            <person name="Shu W.S."/>
        </authorList>
    </citation>
    <scope>NUCLEOTIDE SEQUENCE [LARGE SCALE GENOMIC DNA]</scope>
    <source>
        <strain evidence="3 4">FACHB-362</strain>
    </source>
</reference>
<keyword evidence="4" id="KW-1185">Reference proteome</keyword>
<evidence type="ECO:0000313" key="3">
    <source>
        <dbReference type="EMBL" id="MBD2691318.1"/>
    </source>
</evidence>
<dbReference type="SMART" id="SM00257">
    <property type="entry name" value="LysM"/>
    <property type="match status" value="1"/>
</dbReference>
<dbReference type="InterPro" id="IPR011055">
    <property type="entry name" value="Dup_hybrid_motif"/>
</dbReference>
<dbReference type="SUPFAM" id="SSF54106">
    <property type="entry name" value="LysM domain"/>
    <property type="match status" value="1"/>
</dbReference>
<evidence type="ECO:0000259" key="2">
    <source>
        <dbReference type="PROSITE" id="PS51782"/>
    </source>
</evidence>
<keyword evidence="1" id="KW-0732">Signal</keyword>
<accession>A0ABR8J107</accession>
<dbReference type="EMBL" id="JACJTQ010000005">
    <property type="protein sequence ID" value="MBD2691318.1"/>
    <property type="molecule type" value="Genomic_DNA"/>
</dbReference>
<dbReference type="SUPFAM" id="SSF51261">
    <property type="entry name" value="Duplicated hybrid motif"/>
    <property type="match status" value="1"/>
</dbReference>
<gene>
    <name evidence="3" type="ORF">H6G68_06015</name>
</gene>
<organism evidence="3 4">
    <name type="scientific">Anabaena catenula FACHB-362</name>
    <dbReference type="NCBI Taxonomy" id="2692877"/>
    <lineage>
        <taxon>Bacteria</taxon>
        <taxon>Bacillati</taxon>
        <taxon>Cyanobacteriota</taxon>
        <taxon>Cyanophyceae</taxon>
        <taxon>Nostocales</taxon>
        <taxon>Nostocaceae</taxon>
        <taxon>Anabaena</taxon>
    </lineage>
</organism>
<name>A0ABR8J107_9NOST</name>
<dbReference type="InterPro" id="IPR016047">
    <property type="entry name" value="M23ase_b-sheet_dom"/>
</dbReference>
<evidence type="ECO:0000256" key="1">
    <source>
        <dbReference type="SAM" id="SignalP"/>
    </source>
</evidence>
<dbReference type="RefSeq" id="WP_190905820.1">
    <property type="nucleotide sequence ID" value="NZ_JACJTQ010000005.1"/>
</dbReference>
<dbReference type="Gene3D" id="3.10.350.10">
    <property type="entry name" value="LysM domain"/>
    <property type="match status" value="1"/>
</dbReference>
<sequence>MTFPYRSMFLYSLVSALGLISTMPQPQSANAAPSCSTPALSRIQRHQVSRGETLEGIAQGYKLMPATIIGMNPFINNGTVRVGTELQIPPFNGIVVEIPPTQTWRQVAIKYKVRPDTLFEINGCQQNPRVVFVPVVPGVTGSSNRIIAASPAQTAPSATIAGYPLSSATTVALPYGWQINPITKEVFFHSGVDLVAPVGTPVQAIAPGIVVFAKDQNSYGKLVIINHLGGYQSRYAQLETINVTLGQNVKKGDLLGTVGATGQPTSREPHLHFEMRSNGSLGWEAKDPKDYLRIFNNAEGR</sequence>
<evidence type="ECO:0000313" key="4">
    <source>
        <dbReference type="Proteomes" id="UP000660381"/>
    </source>
</evidence>
<dbReference type="Pfam" id="PF01551">
    <property type="entry name" value="Peptidase_M23"/>
    <property type="match status" value="1"/>
</dbReference>
<feature type="chain" id="PRO_5046305838" evidence="1">
    <location>
        <begin position="32"/>
        <end position="301"/>
    </location>
</feature>
<dbReference type="InterPro" id="IPR018392">
    <property type="entry name" value="LysM"/>
</dbReference>
<dbReference type="CDD" id="cd00118">
    <property type="entry name" value="LysM"/>
    <property type="match status" value="1"/>
</dbReference>
<dbReference type="Gene3D" id="2.70.70.10">
    <property type="entry name" value="Glucose Permease (Domain IIA)"/>
    <property type="match status" value="1"/>
</dbReference>
<dbReference type="PROSITE" id="PS51782">
    <property type="entry name" value="LYSM"/>
    <property type="match status" value="1"/>
</dbReference>
<dbReference type="PANTHER" id="PTHR21666:SF290">
    <property type="entry name" value="PEPTIDASE M23 DOMAIN PROTEIN"/>
    <property type="match status" value="1"/>
</dbReference>
<feature type="domain" description="LysM" evidence="2">
    <location>
        <begin position="44"/>
        <end position="88"/>
    </location>
</feature>
<comment type="caution">
    <text evidence="3">The sequence shown here is derived from an EMBL/GenBank/DDBJ whole genome shotgun (WGS) entry which is preliminary data.</text>
</comment>
<feature type="signal peptide" evidence="1">
    <location>
        <begin position="1"/>
        <end position="31"/>
    </location>
</feature>
<dbReference type="CDD" id="cd12797">
    <property type="entry name" value="M23_peptidase"/>
    <property type="match status" value="1"/>
</dbReference>
<dbReference type="InterPro" id="IPR036779">
    <property type="entry name" value="LysM_dom_sf"/>
</dbReference>
<dbReference type="PANTHER" id="PTHR21666">
    <property type="entry name" value="PEPTIDASE-RELATED"/>
    <property type="match status" value="1"/>
</dbReference>
<protein>
    <submittedName>
        <fullName evidence="3">M23 family metallopeptidase</fullName>
    </submittedName>
</protein>
<dbReference type="Pfam" id="PF01476">
    <property type="entry name" value="LysM"/>
    <property type="match status" value="1"/>
</dbReference>